<name>A0ABD3NUS3_9STRA</name>
<sequence length="133" mass="14350">MNSIVKSIISIPIIAMMAHSSTAKKPNLRAVATDGHADTQSKMVDNFKDYVGAFEDGDNKEEDTENAEESEQDAEFEDADGNESEGDDIWSNWNGNGYDHGCTTASHVAPGNDCSKCCNKVCAGTPRGVWKVC</sequence>
<gene>
    <name evidence="2" type="ORF">ACHAWO_006457</name>
</gene>
<proteinExistence type="predicted"/>
<reference evidence="2 3" key="1">
    <citation type="submission" date="2024-10" db="EMBL/GenBank/DDBJ databases">
        <title>Updated reference genomes for cyclostephanoid diatoms.</title>
        <authorList>
            <person name="Roberts W.R."/>
            <person name="Alverson A.J."/>
        </authorList>
    </citation>
    <scope>NUCLEOTIDE SEQUENCE [LARGE SCALE GENOMIC DNA]</scope>
    <source>
        <strain evidence="2 3">AJA010-31</strain>
    </source>
</reference>
<protein>
    <submittedName>
        <fullName evidence="2">Uncharacterized protein</fullName>
    </submittedName>
</protein>
<feature type="region of interest" description="Disordered" evidence="1">
    <location>
        <begin position="53"/>
        <end position="90"/>
    </location>
</feature>
<accession>A0ABD3NUS3</accession>
<dbReference type="Proteomes" id="UP001530400">
    <property type="component" value="Unassembled WGS sequence"/>
</dbReference>
<comment type="caution">
    <text evidence="2">The sequence shown here is derived from an EMBL/GenBank/DDBJ whole genome shotgun (WGS) entry which is preliminary data.</text>
</comment>
<feature type="compositionally biased region" description="Acidic residues" evidence="1">
    <location>
        <begin position="55"/>
        <end position="88"/>
    </location>
</feature>
<organism evidence="2 3">
    <name type="scientific">Cyclotella atomus</name>
    <dbReference type="NCBI Taxonomy" id="382360"/>
    <lineage>
        <taxon>Eukaryota</taxon>
        <taxon>Sar</taxon>
        <taxon>Stramenopiles</taxon>
        <taxon>Ochrophyta</taxon>
        <taxon>Bacillariophyta</taxon>
        <taxon>Coscinodiscophyceae</taxon>
        <taxon>Thalassiosirophycidae</taxon>
        <taxon>Stephanodiscales</taxon>
        <taxon>Stephanodiscaceae</taxon>
        <taxon>Cyclotella</taxon>
    </lineage>
</organism>
<evidence type="ECO:0000313" key="2">
    <source>
        <dbReference type="EMBL" id="KAL3779472.1"/>
    </source>
</evidence>
<keyword evidence="3" id="KW-1185">Reference proteome</keyword>
<evidence type="ECO:0000256" key="1">
    <source>
        <dbReference type="SAM" id="MobiDB-lite"/>
    </source>
</evidence>
<dbReference type="AlphaFoldDB" id="A0ABD3NUS3"/>
<evidence type="ECO:0000313" key="3">
    <source>
        <dbReference type="Proteomes" id="UP001530400"/>
    </source>
</evidence>
<dbReference type="EMBL" id="JALLPJ020000932">
    <property type="protein sequence ID" value="KAL3779472.1"/>
    <property type="molecule type" value="Genomic_DNA"/>
</dbReference>